<dbReference type="KEGG" id="crs:FQB35_08665"/>
<keyword evidence="3" id="KW-1185">Reference proteome</keyword>
<dbReference type="SUPFAM" id="SSF54292">
    <property type="entry name" value="2Fe-2S ferredoxin-like"/>
    <property type="match status" value="1"/>
</dbReference>
<keyword evidence="1" id="KW-0560">Oxidoreductase</keyword>
<reference evidence="2 3" key="1">
    <citation type="submission" date="2019-07" db="EMBL/GenBank/DDBJ databases">
        <title>Complete genome of Crassaminicella thermophila SY095.</title>
        <authorList>
            <person name="Li X."/>
        </authorList>
    </citation>
    <scope>NUCLEOTIDE SEQUENCE [LARGE SCALE GENOMIC DNA]</scope>
    <source>
        <strain evidence="2 3">SY095</strain>
    </source>
</reference>
<dbReference type="Proteomes" id="UP000324646">
    <property type="component" value="Chromosome"/>
</dbReference>
<gene>
    <name evidence="2" type="ORF">FQB35_08665</name>
</gene>
<evidence type="ECO:0000256" key="1">
    <source>
        <dbReference type="ARBA" id="ARBA00023002"/>
    </source>
</evidence>
<dbReference type="Pfam" id="PF13510">
    <property type="entry name" value="Fer2_4"/>
    <property type="match status" value="1"/>
</dbReference>
<dbReference type="EMBL" id="CP042243">
    <property type="protein sequence ID" value="QEK12442.1"/>
    <property type="molecule type" value="Genomic_DNA"/>
</dbReference>
<evidence type="ECO:0000313" key="3">
    <source>
        <dbReference type="Proteomes" id="UP000324646"/>
    </source>
</evidence>
<evidence type="ECO:0000313" key="2">
    <source>
        <dbReference type="EMBL" id="QEK12442.1"/>
    </source>
</evidence>
<proteinExistence type="predicted"/>
<dbReference type="Gene3D" id="3.10.20.440">
    <property type="entry name" value="2Fe-2S iron-sulphur cluster binding domain, sarcosine oxidase, alpha subunit, N-terminal domain"/>
    <property type="match status" value="1"/>
</dbReference>
<organism evidence="2 3">
    <name type="scientific">Crassaminicella thermophila</name>
    <dbReference type="NCBI Taxonomy" id="2599308"/>
    <lineage>
        <taxon>Bacteria</taxon>
        <taxon>Bacillati</taxon>
        <taxon>Bacillota</taxon>
        <taxon>Clostridia</taxon>
        <taxon>Eubacteriales</taxon>
        <taxon>Clostridiaceae</taxon>
        <taxon>Crassaminicella</taxon>
    </lineage>
</organism>
<dbReference type="OrthoDB" id="573392at2"/>
<dbReference type="GO" id="GO:0016491">
    <property type="term" value="F:oxidoreductase activity"/>
    <property type="evidence" value="ECO:0007669"/>
    <property type="project" value="UniProtKB-KW"/>
</dbReference>
<name>A0A5C0SES6_CRATE</name>
<dbReference type="GO" id="GO:0051536">
    <property type="term" value="F:iron-sulfur cluster binding"/>
    <property type="evidence" value="ECO:0007669"/>
    <property type="project" value="InterPro"/>
</dbReference>
<dbReference type="InterPro" id="IPR036010">
    <property type="entry name" value="2Fe-2S_ferredoxin-like_sf"/>
</dbReference>
<dbReference type="InterPro" id="IPR042204">
    <property type="entry name" value="2Fe-2S-bd_N"/>
</dbReference>
<protein>
    <submittedName>
        <fullName evidence="2">(2Fe-2S)-binding protein</fullName>
    </submittedName>
</protein>
<dbReference type="AlphaFoldDB" id="A0A5C0SES6"/>
<accession>A0A5C0SES6</accession>
<dbReference type="RefSeq" id="WP_148809597.1">
    <property type="nucleotide sequence ID" value="NZ_CP042243.1"/>
</dbReference>
<sequence length="109" mass="12385">MTRIMQHPILGEIGKRKKVKIMVDGKEMYAYEGEMIAAALWANGIHIFRYTKKLDKPRGVFCGIGKCTDCIMIVNGQPNVRTCITPVEEGMIIETQYGLGKWKEGKDYE</sequence>